<dbReference type="PROSITE" id="PS51318">
    <property type="entry name" value="TAT"/>
    <property type="match status" value="1"/>
</dbReference>
<dbReference type="Pfam" id="PF05787">
    <property type="entry name" value="PhoX"/>
    <property type="match status" value="1"/>
</dbReference>
<dbReference type="RefSeq" id="WP_237357590.1">
    <property type="nucleotide sequence ID" value="NZ_BSPR01000006.1"/>
</dbReference>
<evidence type="ECO:0000313" key="2">
    <source>
        <dbReference type="EMBL" id="ARN22095.1"/>
    </source>
</evidence>
<name>A0A1W6LCW0_9BURK</name>
<sequence length="768" mass="81368">MNNEVQNLSVDHDDIDLNTSGNDSFLTVLDARLSRRSMLRGGVGTAATAVLGTWGLTACGSDDDEPVTPVPAAPSAITSLAFAAVAKSRDDKVTVPVGYTAAPIYALGDPIVAGVAAYKNDGTDVDMDKRAGDHHDGMEYFGLAATGNAPDANNSERGLLAMNHEATSNADVRSFYLHANGGTVNPRPASEALKEIDIHGLSVVEVKKTNGQWAYVQAGALNRRVTPFTELQLSGPVRGNALVKTKYSVDGTKIRGTINNCGTGRTPWGTFLTGEENWAGYFTRSRAGHTTDNTIRGNDKSVASLNRYGVNQTASSRHGWETVPATGDAATDDRAARFFIGKTGASTDGTDDYRNELNGFGYIVEMDVFDKAVAVKKRTGLGRFAHESAAFGKVVASKPLAVYMGDDSRGEYIYKFVSTKTWNAADANPTNRITTGDAYLDTGKLYVAKFAADGTGTWIELNIANAAISGYATYAFADQADVLVNARLAADAVGATKMDRPEWCAVHPTTGEIYYTLTNNSNRSITVGAAQEVDAANPRAYDDLKNGANQGGNVNGHIIRMAETGGEAAALTFKWDVYLFGAQATPETVAEKPQLSTINISALTDDNDFSSPDGLWFSQNTGLCWIQTDDGAYTDATNCMMLVGVPGVVGDGAKTTLTYKDKTGVTTLRTVDTFVGKQPTATTLKRFLVGPVECELTGCTETPDGKTLFANIQHPGEGLSPADIGDPSKYKSHWPGNAGYQATAGNATSRPRSATIAITKNDGGRIGS</sequence>
<evidence type="ECO:0000313" key="3">
    <source>
        <dbReference type="Proteomes" id="UP000193427"/>
    </source>
</evidence>
<dbReference type="Proteomes" id="UP000193427">
    <property type="component" value="Chromosome"/>
</dbReference>
<dbReference type="PANTHER" id="PTHR35399">
    <property type="entry name" value="SLR8030 PROTEIN"/>
    <property type="match status" value="1"/>
</dbReference>
<feature type="region of interest" description="Disordered" evidence="1">
    <location>
        <begin position="744"/>
        <end position="768"/>
    </location>
</feature>
<dbReference type="InterPro" id="IPR006311">
    <property type="entry name" value="TAT_signal"/>
</dbReference>
<dbReference type="PANTHER" id="PTHR35399:SF2">
    <property type="entry name" value="DUF839 DOMAIN-CONTAINING PROTEIN"/>
    <property type="match status" value="1"/>
</dbReference>
<dbReference type="AlphaFoldDB" id="A0A1W6LCW0"/>
<keyword evidence="3" id="KW-1185">Reference proteome</keyword>
<dbReference type="KEGG" id="rgu:A4W93_20545"/>
<accession>A0A1W6LCW0</accession>
<reference evidence="2 3" key="1">
    <citation type="submission" date="2016-04" db="EMBL/GenBank/DDBJ databases">
        <title>Complete genome sequence of natural rubber-degrading, novel Gram-negative bacterium, Rhizobacter gummiphilus strain NS21.</title>
        <authorList>
            <person name="Tabata M."/>
            <person name="Kasai D."/>
            <person name="Fukuda M."/>
        </authorList>
    </citation>
    <scope>NUCLEOTIDE SEQUENCE [LARGE SCALE GENOMIC DNA]</scope>
    <source>
        <strain evidence="2 3">NS21</strain>
    </source>
</reference>
<protein>
    <submittedName>
        <fullName evidence="2">Phosphatase</fullName>
    </submittedName>
</protein>
<dbReference type="InterPro" id="IPR008557">
    <property type="entry name" value="PhoX"/>
</dbReference>
<dbReference type="EMBL" id="CP015118">
    <property type="protein sequence ID" value="ARN22095.1"/>
    <property type="molecule type" value="Genomic_DNA"/>
</dbReference>
<organism evidence="2 3">
    <name type="scientific">Piscinibacter gummiphilus</name>
    <dbReference type="NCBI Taxonomy" id="946333"/>
    <lineage>
        <taxon>Bacteria</taxon>
        <taxon>Pseudomonadati</taxon>
        <taxon>Pseudomonadota</taxon>
        <taxon>Betaproteobacteria</taxon>
        <taxon>Burkholderiales</taxon>
        <taxon>Sphaerotilaceae</taxon>
        <taxon>Piscinibacter</taxon>
    </lineage>
</organism>
<feature type="compositionally biased region" description="Polar residues" evidence="1">
    <location>
        <begin position="744"/>
        <end position="758"/>
    </location>
</feature>
<dbReference type="STRING" id="946333.A4W93_20545"/>
<evidence type="ECO:0000256" key="1">
    <source>
        <dbReference type="SAM" id="MobiDB-lite"/>
    </source>
</evidence>
<proteinExistence type="predicted"/>
<gene>
    <name evidence="2" type="ORF">A4W93_20545</name>
</gene>